<evidence type="ECO:0000313" key="8">
    <source>
        <dbReference type="EMBL" id="MBO1308827.1"/>
    </source>
</evidence>
<dbReference type="Proteomes" id="UP000664601">
    <property type="component" value="Unassembled WGS sequence"/>
</dbReference>
<dbReference type="Pfam" id="PF00358">
    <property type="entry name" value="PTS_EIIA_1"/>
    <property type="match status" value="1"/>
</dbReference>
<evidence type="ECO:0000256" key="5">
    <source>
        <dbReference type="ARBA" id="ARBA00022683"/>
    </source>
</evidence>
<dbReference type="RefSeq" id="WP_207675817.1">
    <property type="nucleotide sequence ID" value="NZ_JAFREM010000048.1"/>
</dbReference>
<gene>
    <name evidence="8" type="ORF">JZO70_21830</name>
</gene>
<evidence type="ECO:0000259" key="7">
    <source>
        <dbReference type="PROSITE" id="PS51093"/>
    </source>
</evidence>
<evidence type="ECO:0000313" key="9">
    <source>
        <dbReference type="Proteomes" id="UP000664601"/>
    </source>
</evidence>
<dbReference type="PROSITE" id="PS51093">
    <property type="entry name" value="PTS_EIIA_TYPE_1"/>
    <property type="match status" value="1"/>
</dbReference>
<evidence type="ECO:0000256" key="2">
    <source>
        <dbReference type="ARBA" id="ARBA00022448"/>
    </source>
</evidence>
<evidence type="ECO:0000256" key="4">
    <source>
        <dbReference type="ARBA" id="ARBA00022679"/>
    </source>
</evidence>
<dbReference type="EMBL" id="JAFREM010000048">
    <property type="protein sequence ID" value="MBO1308827.1"/>
    <property type="molecule type" value="Genomic_DNA"/>
</dbReference>
<protein>
    <submittedName>
        <fullName evidence="8">PTS glucose transporter subunit IIA</fullName>
    </submittedName>
</protein>
<dbReference type="InterPro" id="IPR050890">
    <property type="entry name" value="PTS_EIIA_component"/>
</dbReference>
<keyword evidence="9" id="KW-1185">Reference proteome</keyword>
<keyword evidence="5" id="KW-0598">Phosphotransferase system</keyword>
<dbReference type="PANTHER" id="PTHR45008:SF1">
    <property type="entry name" value="PTS SYSTEM GLUCOSE-SPECIFIC EIIA COMPONENT"/>
    <property type="match status" value="1"/>
</dbReference>
<proteinExistence type="predicted"/>
<dbReference type="InterPro" id="IPR001127">
    <property type="entry name" value="PTS_EIIA_1_perm"/>
</dbReference>
<comment type="subcellular location">
    <subcellularLocation>
        <location evidence="1">Cytoplasm</location>
    </subcellularLocation>
</comment>
<feature type="domain" description="PTS EIIA type-1" evidence="7">
    <location>
        <begin position="30"/>
        <end position="134"/>
    </location>
</feature>
<keyword evidence="6" id="KW-0418">Kinase</keyword>
<dbReference type="InterPro" id="IPR011055">
    <property type="entry name" value="Dup_hybrid_motif"/>
</dbReference>
<comment type="caution">
    <text evidence="8">The sequence shown here is derived from an EMBL/GenBank/DDBJ whole genome shotgun (WGS) entry which is preliminary data.</text>
</comment>
<evidence type="ECO:0000256" key="6">
    <source>
        <dbReference type="ARBA" id="ARBA00022777"/>
    </source>
</evidence>
<accession>A0ABS3LGQ2</accession>
<reference evidence="8 9" key="1">
    <citation type="submission" date="2021-03" db="EMBL/GenBank/DDBJ databases">
        <title>Enterococcal diversity collection.</title>
        <authorList>
            <person name="Gilmore M.S."/>
            <person name="Schwartzman J."/>
            <person name="Van Tyne D."/>
            <person name="Martin M."/>
            <person name="Earl A.M."/>
            <person name="Manson A.L."/>
            <person name="Straub T."/>
            <person name="Salamzade R."/>
            <person name="Saavedra J."/>
            <person name="Lebreton F."/>
            <person name="Prichula J."/>
            <person name="Schaufler K."/>
            <person name="Gaca A."/>
            <person name="Sgardioli B."/>
            <person name="Wagenaar J."/>
            <person name="Strong T."/>
        </authorList>
    </citation>
    <scope>NUCLEOTIDE SEQUENCE [LARGE SCALE GENOMIC DNA]</scope>
    <source>
        <strain evidence="8 9">669A</strain>
    </source>
</reference>
<evidence type="ECO:0000256" key="3">
    <source>
        <dbReference type="ARBA" id="ARBA00022597"/>
    </source>
</evidence>
<name>A0ABS3LGQ2_9ENTE</name>
<dbReference type="PANTHER" id="PTHR45008">
    <property type="entry name" value="PTS SYSTEM GLUCOSE-SPECIFIC EIIA COMPONENT"/>
    <property type="match status" value="1"/>
</dbReference>
<keyword evidence="4" id="KW-0808">Transferase</keyword>
<organism evidence="8 9">
    <name type="scientific">Candidatus Enterococcus moelleringii</name>
    <dbReference type="NCBI Taxonomy" id="2815325"/>
    <lineage>
        <taxon>Bacteria</taxon>
        <taxon>Bacillati</taxon>
        <taxon>Bacillota</taxon>
        <taxon>Bacilli</taxon>
        <taxon>Lactobacillales</taxon>
        <taxon>Enterococcaceae</taxon>
        <taxon>Enterococcus</taxon>
    </lineage>
</organism>
<keyword evidence="3 8" id="KW-0762">Sugar transport</keyword>
<dbReference type="SUPFAM" id="SSF51261">
    <property type="entry name" value="Duplicated hybrid motif"/>
    <property type="match status" value="1"/>
</dbReference>
<sequence length="155" mass="16658">MFNKLFKKKSPVKVYQPVSGTVVSLQEVADEVFSSEMMGIGFAVQPDSNEIVSPIDGTIESVFPTKHALTIKGDKGLEILIHIGTDTVELKGEGFEILVQAGDKVTAQQKIATVDFVSIKEAGKGTDVMVVFPSLDKGEKGKFDLSNQGDLVAEL</sequence>
<evidence type="ECO:0000256" key="1">
    <source>
        <dbReference type="ARBA" id="ARBA00004496"/>
    </source>
</evidence>
<dbReference type="Gene3D" id="2.70.70.10">
    <property type="entry name" value="Glucose Permease (Domain IIA)"/>
    <property type="match status" value="1"/>
</dbReference>
<dbReference type="NCBIfam" id="TIGR00830">
    <property type="entry name" value="PTBA"/>
    <property type="match status" value="1"/>
</dbReference>
<keyword evidence="2" id="KW-0813">Transport</keyword>